<name>J9GLY5_9ZZZZ</name>
<proteinExistence type="predicted"/>
<dbReference type="EMBL" id="AMCI01002252">
    <property type="protein sequence ID" value="EJX03218.1"/>
    <property type="molecule type" value="Genomic_DNA"/>
</dbReference>
<gene>
    <name evidence="1" type="ORF">EVA_08675</name>
</gene>
<evidence type="ECO:0000313" key="1">
    <source>
        <dbReference type="EMBL" id="EJX03218.1"/>
    </source>
</evidence>
<organism evidence="1">
    <name type="scientific">gut metagenome</name>
    <dbReference type="NCBI Taxonomy" id="749906"/>
    <lineage>
        <taxon>unclassified sequences</taxon>
        <taxon>metagenomes</taxon>
        <taxon>organismal metagenomes</taxon>
    </lineage>
</organism>
<reference evidence="1" key="1">
    <citation type="journal article" date="2012" name="PLoS ONE">
        <title>Gene sets for utilization of primary and secondary nutrition supplies in the distal gut of endangered iberian lynx.</title>
        <authorList>
            <person name="Alcaide M."/>
            <person name="Messina E."/>
            <person name="Richter M."/>
            <person name="Bargiela R."/>
            <person name="Peplies J."/>
            <person name="Huws S.A."/>
            <person name="Newbold C.J."/>
            <person name="Golyshin P.N."/>
            <person name="Simon M.A."/>
            <person name="Lopez G."/>
            <person name="Yakimov M.M."/>
            <person name="Ferrer M."/>
        </authorList>
    </citation>
    <scope>NUCLEOTIDE SEQUENCE</scope>
</reference>
<accession>J9GLY5</accession>
<protein>
    <submittedName>
        <fullName evidence="1">Uncharacterized protein</fullName>
    </submittedName>
</protein>
<sequence length="42" mass="4789">MERAQLPATRSLMSWVLWPESAPKKVRLACSQVKASPYMQVL</sequence>
<comment type="caution">
    <text evidence="1">The sequence shown here is derived from an EMBL/GenBank/DDBJ whole genome shotgun (WGS) entry which is preliminary data.</text>
</comment>
<dbReference type="AlphaFoldDB" id="J9GLY5"/>